<dbReference type="PROSITE" id="PS50294">
    <property type="entry name" value="WD_REPEATS_REGION"/>
    <property type="match status" value="2"/>
</dbReference>
<dbReference type="InterPro" id="IPR015943">
    <property type="entry name" value="WD40/YVTN_repeat-like_dom_sf"/>
</dbReference>
<dbReference type="PANTHER" id="PTHR22847">
    <property type="entry name" value="WD40 REPEAT PROTEIN"/>
    <property type="match status" value="1"/>
</dbReference>
<keyword evidence="7" id="KW-1185">Reference proteome</keyword>
<evidence type="ECO:0000256" key="5">
    <source>
        <dbReference type="SAM" id="MobiDB-lite"/>
    </source>
</evidence>
<dbReference type="InterPro" id="IPR001680">
    <property type="entry name" value="WD40_rpt"/>
</dbReference>
<feature type="repeat" description="WD" evidence="3">
    <location>
        <begin position="400"/>
        <end position="426"/>
    </location>
</feature>
<reference evidence="6 7" key="1">
    <citation type="journal article" date="2018" name="Mol. Biol. Evol.">
        <title>Analysis of the draft genome of the red seaweed Gracilariopsis chorda provides insights into genome size evolution in Rhodophyta.</title>
        <authorList>
            <person name="Lee J."/>
            <person name="Yang E.C."/>
            <person name="Graf L."/>
            <person name="Yang J.H."/>
            <person name="Qiu H."/>
            <person name="Zel Zion U."/>
            <person name="Chan C.X."/>
            <person name="Stephens T.G."/>
            <person name="Weber A.P.M."/>
            <person name="Boo G.H."/>
            <person name="Boo S.M."/>
            <person name="Kim K.M."/>
            <person name="Shin Y."/>
            <person name="Jung M."/>
            <person name="Lee S.J."/>
            <person name="Yim H.S."/>
            <person name="Lee J.H."/>
            <person name="Bhattacharya D."/>
            <person name="Yoon H.S."/>
        </authorList>
    </citation>
    <scope>NUCLEOTIDE SEQUENCE [LARGE SCALE GENOMIC DNA]</scope>
    <source>
        <strain evidence="6 7">SKKU-2015</strain>
        <tissue evidence="6">Whole body</tissue>
    </source>
</reference>
<feature type="coiled-coil region" evidence="4">
    <location>
        <begin position="122"/>
        <end position="156"/>
    </location>
</feature>
<evidence type="ECO:0000256" key="2">
    <source>
        <dbReference type="ARBA" id="ARBA00022737"/>
    </source>
</evidence>
<dbReference type="InterPro" id="IPR036322">
    <property type="entry name" value="WD40_repeat_dom_sf"/>
</dbReference>
<dbReference type="Gene3D" id="2.130.10.10">
    <property type="entry name" value="YVTN repeat-like/Quinoprotein amine dehydrogenase"/>
    <property type="match status" value="2"/>
</dbReference>
<sequence length="503" mass="54794">MSDTTLRNPIVEEAPSSPSRANGDMGSVWDLPPLPHVNSSKSPPYIVEEDAVEIPASTVVVPARAQPPSRLRSADGSLSIAMDGPNPSPHFVSLENVARLYLEMKNERDFLVRESASIFNDRVAVVNQLRQLELQLNDLLQQKGRLEETLDTLGLRDEENREKIAALDEKVTNISTESLRFEATVRGLKGDSYTGQTRGGQPRTRPKPSAACQRTLYGHTGNVLGVDVCGGTGVLITASSDRSLRTWDFSTGRRLDTLYGHEGWVHAVAFADSGEIAVSGSGDKTVKVWDFDDARGRGTCRATLRGHDAGVTCVQLDDDNVLVSGSLDKTLRRVDLNAGPDDVSVIQAHESGVYCLQFLRHGLASGGGDSLIRMHDIRTGRCHRTLQGHSRGAVRALQFDDNHLISGGTDQDLRFWDLRTATCTATINVGARINALKFDQSRVYVGCADRTLKVYDMQTKSLMAEHGGHLGPVMCLAGLEDQFFTGSTDQTTKVWLLRADGTA</sequence>
<accession>A0A2V3ISJ1</accession>
<dbReference type="STRING" id="448386.A0A2V3ISJ1"/>
<feature type="region of interest" description="Disordered" evidence="5">
    <location>
        <begin position="1"/>
        <end position="34"/>
    </location>
</feature>
<keyword evidence="1 3" id="KW-0853">WD repeat</keyword>
<comment type="caution">
    <text evidence="6">The sequence shown here is derived from an EMBL/GenBank/DDBJ whole genome shotgun (WGS) entry which is preliminary data.</text>
</comment>
<dbReference type="PRINTS" id="PR00320">
    <property type="entry name" value="GPROTEINBRPT"/>
</dbReference>
<protein>
    <submittedName>
        <fullName evidence="6">Uncharacterized protein</fullName>
    </submittedName>
</protein>
<dbReference type="PANTHER" id="PTHR22847:SF745">
    <property type="entry name" value="F-BOX_WD REPEAT-CONTAINING PROTEIN 7"/>
    <property type="match status" value="1"/>
</dbReference>
<dbReference type="InterPro" id="IPR019775">
    <property type="entry name" value="WD40_repeat_CS"/>
</dbReference>
<dbReference type="Pfam" id="PF00400">
    <property type="entry name" value="WD40"/>
    <property type="match status" value="6"/>
</dbReference>
<evidence type="ECO:0000313" key="7">
    <source>
        <dbReference type="Proteomes" id="UP000247409"/>
    </source>
</evidence>
<evidence type="ECO:0000256" key="3">
    <source>
        <dbReference type="PROSITE-ProRule" id="PRU00221"/>
    </source>
</evidence>
<keyword evidence="2" id="KW-0677">Repeat</keyword>
<dbReference type="OrthoDB" id="496at2759"/>
<dbReference type="Proteomes" id="UP000247409">
    <property type="component" value="Unassembled WGS sequence"/>
</dbReference>
<name>A0A2V3ISJ1_9FLOR</name>
<dbReference type="SMART" id="SM00320">
    <property type="entry name" value="WD40"/>
    <property type="match status" value="7"/>
</dbReference>
<feature type="repeat" description="WD" evidence="3">
    <location>
        <begin position="304"/>
        <end position="344"/>
    </location>
</feature>
<evidence type="ECO:0000256" key="1">
    <source>
        <dbReference type="ARBA" id="ARBA00022574"/>
    </source>
</evidence>
<dbReference type="PROSITE" id="PS00678">
    <property type="entry name" value="WD_REPEATS_1"/>
    <property type="match status" value="3"/>
</dbReference>
<dbReference type="PROSITE" id="PS50082">
    <property type="entry name" value="WD_REPEATS_2"/>
    <property type="match status" value="4"/>
</dbReference>
<gene>
    <name evidence="6" type="ORF">BWQ96_05574</name>
</gene>
<feature type="repeat" description="WD" evidence="3">
    <location>
        <begin position="258"/>
        <end position="299"/>
    </location>
</feature>
<keyword evidence="4" id="KW-0175">Coiled coil</keyword>
<feature type="repeat" description="WD" evidence="3">
    <location>
        <begin position="216"/>
        <end position="257"/>
    </location>
</feature>
<dbReference type="SUPFAM" id="SSF50978">
    <property type="entry name" value="WD40 repeat-like"/>
    <property type="match status" value="1"/>
</dbReference>
<dbReference type="CDD" id="cd00200">
    <property type="entry name" value="WD40"/>
    <property type="match status" value="1"/>
</dbReference>
<organism evidence="6 7">
    <name type="scientific">Gracilariopsis chorda</name>
    <dbReference type="NCBI Taxonomy" id="448386"/>
    <lineage>
        <taxon>Eukaryota</taxon>
        <taxon>Rhodophyta</taxon>
        <taxon>Florideophyceae</taxon>
        <taxon>Rhodymeniophycidae</taxon>
        <taxon>Gracilariales</taxon>
        <taxon>Gracilariaceae</taxon>
        <taxon>Gracilariopsis</taxon>
    </lineage>
</organism>
<feature type="region of interest" description="Disordered" evidence="5">
    <location>
        <begin position="190"/>
        <end position="210"/>
    </location>
</feature>
<dbReference type="EMBL" id="NBIV01000083">
    <property type="protein sequence ID" value="PXF44717.1"/>
    <property type="molecule type" value="Genomic_DNA"/>
</dbReference>
<dbReference type="AlphaFoldDB" id="A0A2V3ISJ1"/>
<evidence type="ECO:0000256" key="4">
    <source>
        <dbReference type="SAM" id="Coils"/>
    </source>
</evidence>
<evidence type="ECO:0000313" key="6">
    <source>
        <dbReference type="EMBL" id="PXF44717.1"/>
    </source>
</evidence>
<proteinExistence type="predicted"/>
<dbReference type="InterPro" id="IPR020472">
    <property type="entry name" value="WD40_PAC1"/>
</dbReference>